<dbReference type="InParanoid" id="A0A059C570"/>
<feature type="domain" description="FAR1" evidence="1">
    <location>
        <begin position="13"/>
        <end position="96"/>
    </location>
</feature>
<name>A0A059C570_EUCGR</name>
<reference evidence="2" key="1">
    <citation type="submission" date="2013-07" db="EMBL/GenBank/DDBJ databases">
        <title>The genome of Eucalyptus grandis.</title>
        <authorList>
            <person name="Schmutz J."/>
            <person name="Hayes R."/>
            <person name="Myburg A."/>
            <person name="Tuskan G."/>
            <person name="Grattapaglia D."/>
            <person name="Rokhsar D.S."/>
        </authorList>
    </citation>
    <scope>NUCLEOTIDE SEQUENCE</scope>
    <source>
        <tissue evidence="2">Leaf extractions</tissue>
    </source>
</reference>
<evidence type="ECO:0000313" key="2">
    <source>
        <dbReference type="EMBL" id="KCW73487.1"/>
    </source>
</evidence>
<evidence type="ECO:0000259" key="1">
    <source>
        <dbReference type="Pfam" id="PF03101"/>
    </source>
</evidence>
<accession>A0A059C570</accession>
<dbReference type="OMA" id="HLIRCER"/>
<dbReference type="Pfam" id="PF03101">
    <property type="entry name" value="FAR1"/>
    <property type="match status" value="1"/>
</dbReference>
<dbReference type="PANTHER" id="PTHR46328">
    <property type="entry name" value="FAR-RED IMPAIRED RESPONSIVE (FAR1) FAMILY PROTEIN-RELATED"/>
    <property type="match status" value="1"/>
</dbReference>
<dbReference type="AlphaFoldDB" id="A0A059C570"/>
<proteinExistence type="predicted"/>
<dbReference type="Gramene" id="KCW73487">
    <property type="protein sequence ID" value="KCW73487"/>
    <property type="gene ID" value="EUGRSUZ_E01986"/>
</dbReference>
<gene>
    <name evidence="2" type="ORF">EUGRSUZ_E01986</name>
</gene>
<dbReference type="EMBL" id="KK198757">
    <property type="protein sequence ID" value="KCW73487.1"/>
    <property type="molecule type" value="Genomic_DNA"/>
</dbReference>
<organism evidence="2">
    <name type="scientific">Eucalyptus grandis</name>
    <name type="common">Flooded gum</name>
    <dbReference type="NCBI Taxonomy" id="71139"/>
    <lineage>
        <taxon>Eukaryota</taxon>
        <taxon>Viridiplantae</taxon>
        <taxon>Streptophyta</taxon>
        <taxon>Embryophyta</taxon>
        <taxon>Tracheophyta</taxon>
        <taxon>Spermatophyta</taxon>
        <taxon>Magnoliopsida</taxon>
        <taxon>eudicotyledons</taxon>
        <taxon>Gunneridae</taxon>
        <taxon>Pentapetalae</taxon>
        <taxon>rosids</taxon>
        <taxon>malvids</taxon>
        <taxon>Myrtales</taxon>
        <taxon>Myrtaceae</taxon>
        <taxon>Myrtoideae</taxon>
        <taxon>Eucalypteae</taxon>
        <taxon>Eucalyptus</taxon>
    </lineage>
</organism>
<protein>
    <recommendedName>
        <fullName evidence="1">FAR1 domain-containing protein</fullName>
    </recommendedName>
</protein>
<dbReference type="InterPro" id="IPR004330">
    <property type="entry name" value="FAR1_DNA_bnd_dom"/>
</dbReference>
<sequence length="115" mass="13394">MVFASELEAYYKYVSYAIGKGFGVRKSKTRKNDKGEITRRIFVCNCAGYSVNSSDQEKKYEKPEVRCGCPALIKFKVENGVHEVVEYVSEHNYEFIPEHQRHLIRCERMISNTCK</sequence>
<dbReference type="PANTHER" id="PTHR46328:SF36">
    <property type="entry name" value="FAR1 DOMAIN-CONTAINING PROTEIN"/>
    <property type="match status" value="1"/>
</dbReference>